<evidence type="ECO:0000259" key="15">
    <source>
        <dbReference type="Pfam" id="PF14720"/>
    </source>
</evidence>
<feature type="domain" description="Cytochrome-c3 hydrogenase C-terminal" evidence="15">
    <location>
        <begin position="217"/>
        <end position="295"/>
    </location>
</feature>
<feature type="binding site" evidence="13">
    <location>
        <position position="222"/>
    </location>
    <ligand>
        <name>[4Fe-4S] cluster</name>
        <dbReference type="ChEBI" id="CHEBI:49883"/>
        <label>2</label>
    </ligand>
</feature>
<evidence type="ECO:0000256" key="1">
    <source>
        <dbReference type="ARBA" id="ARBA00001927"/>
    </source>
</evidence>
<comment type="cofactor">
    <cofactor evidence="2">
        <name>[4Fe-4S] cluster</name>
        <dbReference type="ChEBI" id="CHEBI:49883"/>
    </cofactor>
</comment>
<dbReference type="GO" id="GO:0009061">
    <property type="term" value="P:anaerobic respiration"/>
    <property type="evidence" value="ECO:0007669"/>
    <property type="project" value="TreeGrafter"/>
</dbReference>
<dbReference type="PROSITE" id="PS51318">
    <property type="entry name" value="TAT"/>
    <property type="match status" value="1"/>
</dbReference>
<comment type="similarity">
    <text evidence="4">Belongs to the [NiFe]/[NiFeSe] hydrogenase small subunit family.</text>
</comment>
<evidence type="ECO:0000256" key="12">
    <source>
        <dbReference type="ARBA" id="ARBA00023291"/>
    </source>
</evidence>
<dbReference type="GO" id="GO:0044569">
    <property type="term" value="C:[Ni-Fe] hydrogenase complex"/>
    <property type="evidence" value="ECO:0007669"/>
    <property type="project" value="TreeGrafter"/>
</dbReference>
<dbReference type="InterPro" id="IPR006311">
    <property type="entry name" value="TAT_signal"/>
</dbReference>
<dbReference type="GO" id="GO:0008901">
    <property type="term" value="F:ferredoxin hydrogenase activity"/>
    <property type="evidence" value="ECO:0007669"/>
    <property type="project" value="InterPro"/>
</dbReference>
<keyword evidence="12 13" id="KW-0003">3Fe-4S</keyword>
<dbReference type="GO" id="GO:0051539">
    <property type="term" value="F:4 iron, 4 sulfur cluster binding"/>
    <property type="evidence" value="ECO:0007669"/>
    <property type="project" value="UniProtKB-KW"/>
</dbReference>
<evidence type="ECO:0000313" key="17">
    <source>
        <dbReference type="Proteomes" id="UP000037175"/>
    </source>
</evidence>
<evidence type="ECO:0000313" key="16">
    <source>
        <dbReference type="EMBL" id="KNZ69434.1"/>
    </source>
</evidence>
<dbReference type="Proteomes" id="UP000037175">
    <property type="component" value="Unassembled WGS sequence"/>
</dbReference>
<keyword evidence="11 13" id="KW-0411">Iron-sulfur</keyword>
<evidence type="ECO:0000256" key="6">
    <source>
        <dbReference type="ARBA" id="ARBA00022485"/>
    </source>
</evidence>
<dbReference type="GO" id="GO:0009055">
    <property type="term" value="F:electron transfer activity"/>
    <property type="evidence" value="ECO:0007669"/>
    <property type="project" value="TreeGrafter"/>
</dbReference>
<evidence type="ECO:0000256" key="11">
    <source>
        <dbReference type="ARBA" id="ARBA00023014"/>
    </source>
</evidence>
<dbReference type="PANTHER" id="PTHR30013">
    <property type="entry name" value="NIFE / NIFESE HYDROGENASE SMALL SUBUNIT FAMILY MEMBER"/>
    <property type="match status" value="1"/>
</dbReference>
<keyword evidence="17" id="KW-1185">Reference proteome</keyword>
<evidence type="ECO:0000256" key="9">
    <source>
        <dbReference type="ARBA" id="ARBA00023002"/>
    </source>
</evidence>
<dbReference type="EMBL" id="LGTE01000012">
    <property type="protein sequence ID" value="KNZ69434.1"/>
    <property type="molecule type" value="Genomic_DNA"/>
</dbReference>
<feature type="binding site" evidence="13">
    <location>
        <position position="48"/>
    </location>
    <ligand>
        <name>[4Fe-4S] cluster</name>
        <dbReference type="ChEBI" id="CHEBI:49883"/>
        <label>1</label>
    </ligand>
</feature>
<evidence type="ECO:0000256" key="4">
    <source>
        <dbReference type="ARBA" id="ARBA00006605"/>
    </source>
</evidence>
<dbReference type="Gene3D" id="4.10.480.10">
    <property type="entry name" value="Cytochrome-c3 hydrogenase, C-terminal domain"/>
    <property type="match status" value="1"/>
</dbReference>
<comment type="subunit">
    <text evidence="5">Heterodimer of a large and a small subunit.</text>
</comment>
<comment type="subcellular location">
    <subcellularLocation>
        <location evidence="3">Cell envelope</location>
    </subcellularLocation>
</comment>
<accession>A0A0L6W2Z1</accession>
<keyword evidence="9" id="KW-0560">Oxidoreductase</keyword>
<proteinExistence type="inferred from homology"/>
<dbReference type="PRINTS" id="PR00614">
    <property type="entry name" value="NIHGNASESMLL"/>
</dbReference>
<gene>
    <name evidence="16" type="ORF">Tfer_1876</name>
</gene>
<feature type="binding site" evidence="13">
    <location>
        <position position="225"/>
    </location>
    <ligand>
        <name>[4Fe-4S] cluster</name>
        <dbReference type="ChEBI" id="CHEBI:49883"/>
        <label>2</label>
    </ligand>
</feature>
<dbReference type="InterPro" id="IPR001821">
    <property type="entry name" value="NiFe_hydrogenase_ssu"/>
</dbReference>
<dbReference type="Pfam" id="PF14720">
    <property type="entry name" value="NiFe_hyd_SSU_C"/>
    <property type="match status" value="1"/>
</dbReference>
<feature type="binding site" evidence="13">
    <location>
        <position position="260"/>
    </location>
    <ligand>
        <name>[3Fe-4S] cluster</name>
        <dbReference type="ChEBI" id="CHEBI:21137"/>
    </ligand>
</feature>
<dbReference type="GO" id="GO:0046872">
    <property type="term" value="F:metal ion binding"/>
    <property type="evidence" value="ECO:0007669"/>
    <property type="project" value="UniProtKB-KW"/>
</dbReference>
<dbReference type="InterPro" id="IPR027394">
    <property type="entry name" value="Cytochrome-c3_hydrogenase_C"/>
</dbReference>
<dbReference type="InterPro" id="IPR037024">
    <property type="entry name" value="NiFe_Hase_small_N_sf"/>
</dbReference>
<keyword evidence="7 13" id="KW-0479">Metal-binding</keyword>
<organism evidence="16 17">
    <name type="scientific">Thermincola ferriacetica</name>
    <dbReference type="NCBI Taxonomy" id="281456"/>
    <lineage>
        <taxon>Bacteria</taxon>
        <taxon>Bacillati</taxon>
        <taxon>Bacillota</taxon>
        <taxon>Clostridia</taxon>
        <taxon>Eubacteriales</taxon>
        <taxon>Thermincolaceae</taxon>
        <taxon>Thermincola</taxon>
    </lineage>
</organism>
<dbReference type="PATRIC" id="fig|281456.6.peg.1969"/>
<dbReference type="GO" id="GO:0016020">
    <property type="term" value="C:membrane"/>
    <property type="evidence" value="ECO:0007669"/>
    <property type="project" value="TreeGrafter"/>
</dbReference>
<feature type="domain" description="NADH:ubiquinone oxidoreductase-like 20kDa subunit" evidence="14">
    <location>
        <begin position="48"/>
        <end position="199"/>
    </location>
</feature>
<protein>
    <submittedName>
        <fullName evidence="16">Hydrogenase (NiFe) small subunit HydA</fullName>
    </submittedName>
</protein>
<feature type="binding site" evidence="13">
    <location>
        <position position="283"/>
    </location>
    <ligand>
        <name>[3Fe-4S] cluster</name>
        <dbReference type="ChEBI" id="CHEBI:21137"/>
    </ligand>
</feature>
<feature type="binding site" evidence="13">
    <location>
        <position position="185"/>
    </location>
    <ligand>
        <name>[4Fe-4S] cluster</name>
        <dbReference type="ChEBI" id="CHEBI:49883"/>
        <label>1</label>
    </ligand>
</feature>
<keyword evidence="10 13" id="KW-0408">Iron</keyword>
<dbReference type="PIRSF" id="PIRSF000310">
    <property type="entry name" value="NiFe_hyd_ssu"/>
    <property type="match status" value="1"/>
</dbReference>
<evidence type="ECO:0000256" key="2">
    <source>
        <dbReference type="ARBA" id="ARBA00001966"/>
    </source>
</evidence>
<dbReference type="RefSeq" id="WP_052218117.1">
    <property type="nucleotide sequence ID" value="NZ_LGTE01000012.1"/>
</dbReference>
<feature type="binding site" evidence="13">
    <location>
        <position position="251"/>
    </location>
    <ligand>
        <name>[4Fe-4S] cluster</name>
        <dbReference type="ChEBI" id="CHEBI:49883"/>
        <label>2</label>
    </ligand>
</feature>
<dbReference type="NCBIfam" id="TIGR00391">
    <property type="entry name" value="hydA"/>
    <property type="match status" value="1"/>
</dbReference>
<dbReference type="SUPFAM" id="SSF56770">
    <property type="entry name" value="HydA/Nqo6-like"/>
    <property type="match status" value="1"/>
</dbReference>
<feature type="binding site" evidence="13">
    <location>
        <position position="152"/>
    </location>
    <ligand>
        <name>[4Fe-4S] cluster</name>
        <dbReference type="ChEBI" id="CHEBI:49883"/>
        <label>1</label>
    </ligand>
</feature>
<evidence type="ECO:0000256" key="7">
    <source>
        <dbReference type="ARBA" id="ARBA00022723"/>
    </source>
</evidence>
<reference evidence="17" key="1">
    <citation type="submission" date="2015-07" db="EMBL/GenBank/DDBJ databases">
        <title>Complete Genome of Thermincola ferriacetica strain Z-0001T.</title>
        <authorList>
            <person name="Lusk B."/>
            <person name="Badalamenti J.P."/>
            <person name="Parameswaran P."/>
            <person name="Bond D.R."/>
            <person name="Torres C.I."/>
        </authorList>
    </citation>
    <scope>NUCLEOTIDE SEQUENCE [LARGE SCALE GENOMIC DNA]</scope>
    <source>
        <strain evidence="17">Z-0001</strain>
    </source>
</reference>
<dbReference type="InterPro" id="IPR006137">
    <property type="entry name" value="NADH_UbQ_OxRdtase-like_20kDa"/>
</dbReference>
<sequence length="413" mass="44741">MLSRREFIKLMGGLTAGIYAADFVVPELAAAFAGKAKVPVIWLEMMTCSGNVFSALNTLHPGMRELLFDIIELRFSNSIMFGEGDQAIEYLFQTIEQERGRYILIAEGTVPTKANGYYSLIGYCPDGRPLTSLEAIKLAAGNAKYIMSLGTCASFGGPYAAKPNPSGSKPVMDVIEEPVVNVPGCPVNPDWCVGTLIHLILYGMPDLDGYRRPTMFYGKRIHDWCPRRQHFDNGNFASRPGEEACTYKIGCKGPVTFADCPTRQWNSEHVNWPVGANSPCIGCVEPGFPDAMSPFFEHLPDAVPLGIRASTDAIGLGVAGAVTAGISAHLVASTVSGRIGQRLIGGTEAKPTGLSGIVPGSTGNKRVIKLKPAGRAKQIGLKRHWKQLQVNNALPKQKWYGALIKYLPKRKGR</sequence>
<dbReference type="InterPro" id="IPR037148">
    <property type="entry name" value="NiFe-Hase_small_C_sf"/>
</dbReference>
<dbReference type="AlphaFoldDB" id="A0A0L6W2Z1"/>
<evidence type="ECO:0000256" key="8">
    <source>
        <dbReference type="ARBA" id="ARBA00022729"/>
    </source>
</evidence>
<comment type="caution">
    <text evidence="16">The sequence shown here is derived from an EMBL/GenBank/DDBJ whole genome shotgun (WGS) entry which is preliminary data.</text>
</comment>
<name>A0A0L6W2Z1_9FIRM</name>
<evidence type="ECO:0000256" key="3">
    <source>
        <dbReference type="ARBA" id="ARBA00004196"/>
    </source>
</evidence>
<dbReference type="Gene3D" id="3.40.50.700">
    <property type="entry name" value="NADH:ubiquinone oxidoreductase-like, 20kDa subunit"/>
    <property type="match status" value="1"/>
</dbReference>
<feature type="binding site" evidence="13">
    <location>
        <position position="280"/>
    </location>
    <ligand>
        <name>[3Fe-4S] cluster</name>
        <dbReference type="ChEBI" id="CHEBI:21137"/>
    </ligand>
</feature>
<keyword evidence="6 13" id="KW-0004">4Fe-4S</keyword>
<evidence type="ECO:0000256" key="10">
    <source>
        <dbReference type="ARBA" id="ARBA00023004"/>
    </source>
</evidence>
<keyword evidence="8" id="KW-0732">Signal</keyword>
<evidence type="ECO:0000256" key="13">
    <source>
        <dbReference type="PIRSR" id="PIRSR000310-1"/>
    </source>
</evidence>
<dbReference type="GO" id="GO:0030313">
    <property type="term" value="C:cell envelope"/>
    <property type="evidence" value="ECO:0007669"/>
    <property type="project" value="UniProtKB-SubCell"/>
</dbReference>
<dbReference type="GO" id="GO:0051538">
    <property type="term" value="F:3 iron, 4 sulfur cluster binding"/>
    <property type="evidence" value="ECO:0007669"/>
    <property type="project" value="UniProtKB-KW"/>
</dbReference>
<comment type="cofactor">
    <cofactor evidence="1">
        <name>[3Fe-4S] cluster</name>
        <dbReference type="ChEBI" id="CHEBI:21137"/>
    </cofactor>
</comment>
<evidence type="ECO:0000256" key="5">
    <source>
        <dbReference type="ARBA" id="ARBA00011771"/>
    </source>
</evidence>
<evidence type="ECO:0000259" key="14">
    <source>
        <dbReference type="Pfam" id="PF01058"/>
    </source>
</evidence>
<feature type="binding site" evidence="13">
    <location>
        <position position="245"/>
    </location>
    <ligand>
        <name>[4Fe-4S] cluster</name>
        <dbReference type="ChEBI" id="CHEBI:49883"/>
        <label>2</label>
    </ligand>
</feature>
<dbReference type="PANTHER" id="PTHR30013:SF7">
    <property type="entry name" value="HYDROGENASE-2 SMALL CHAIN"/>
    <property type="match status" value="1"/>
</dbReference>
<dbReference type="GO" id="GO:0009375">
    <property type="term" value="C:ferredoxin hydrogenase complex"/>
    <property type="evidence" value="ECO:0007669"/>
    <property type="project" value="InterPro"/>
</dbReference>
<dbReference type="Pfam" id="PF01058">
    <property type="entry name" value="Oxidored_q6"/>
    <property type="match status" value="1"/>
</dbReference>